<organism evidence="2 3">
    <name type="scientific">Oldenlandia corymbosa var. corymbosa</name>
    <dbReference type="NCBI Taxonomy" id="529605"/>
    <lineage>
        <taxon>Eukaryota</taxon>
        <taxon>Viridiplantae</taxon>
        <taxon>Streptophyta</taxon>
        <taxon>Embryophyta</taxon>
        <taxon>Tracheophyta</taxon>
        <taxon>Spermatophyta</taxon>
        <taxon>Magnoliopsida</taxon>
        <taxon>eudicotyledons</taxon>
        <taxon>Gunneridae</taxon>
        <taxon>Pentapetalae</taxon>
        <taxon>asterids</taxon>
        <taxon>lamiids</taxon>
        <taxon>Gentianales</taxon>
        <taxon>Rubiaceae</taxon>
        <taxon>Rubioideae</taxon>
        <taxon>Spermacoceae</taxon>
        <taxon>Hedyotis-Oldenlandia complex</taxon>
        <taxon>Oldenlandia</taxon>
    </lineage>
</organism>
<reference evidence="2" key="1">
    <citation type="submission" date="2023-03" db="EMBL/GenBank/DDBJ databases">
        <authorList>
            <person name="Julca I."/>
        </authorList>
    </citation>
    <scope>NUCLEOTIDE SEQUENCE</scope>
</reference>
<dbReference type="PANTHER" id="PTHR31286:SF180">
    <property type="entry name" value="OS10G0362600 PROTEIN"/>
    <property type="match status" value="1"/>
</dbReference>
<protein>
    <submittedName>
        <fullName evidence="2">OLC1v1008685C1</fullName>
    </submittedName>
</protein>
<gene>
    <name evidence="2" type="ORF">OLC1_LOCUS16946</name>
</gene>
<sequence length="378" mass="42851">MRILKWTPSLRFEKDPSVVPIWVSLFDLPIEYMHPEVIFSTATALGQPLKVDTPTLNMTRPLVARFCVEVDLTKELPKSVKIREKGCKHEQIFTFEHIPYCCQKCCKIGHKEVDCCVGKAPKKREDGKNVEHGRKSDGENDDSRPKKKGIKIPPPKPKWLSRGGEDGAKQQDLEVQILQMNPLVVKAIESVSQPAAKALDPRPSDLMPAETLVQRALESTSGLLTQEKSLIPIDLHEEFDPCVRRKNIDDDDAPLLDDSEEVEVVFSEENVELHQKQADDVEVMLPVMELQRMSLIPQSVIEKSCDDSFTEKTPEEDDEDEAAEEFCWSEGERDVAHVERAHNGDIIIVKRKKGQKSKEERAKLNEGTELRRSASLQE</sequence>
<feature type="region of interest" description="Disordered" evidence="1">
    <location>
        <begin position="349"/>
        <end position="378"/>
    </location>
</feature>
<feature type="region of interest" description="Disordered" evidence="1">
    <location>
        <begin position="305"/>
        <end position="325"/>
    </location>
</feature>
<accession>A0AAV1DMQ4</accession>
<keyword evidence="3" id="KW-1185">Reference proteome</keyword>
<feature type="compositionally biased region" description="Basic and acidic residues" evidence="1">
    <location>
        <begin position="123"/>
        <end position="144"/>
    </location>
</feature>
<dbReference type="Proteomes" id="UP001161247">
    <property type="component" value="Chromosome 6"/>
</dbReference>
<dbReference type="EMBL" id="OX459123">
    <property type="protein sequence ID" value="CAI9108964.1"/>
    <property type="molecule type" value="Genomic_DNA"/>
</dbReference>
<dbReference type="InterPro" id="IPR040256">
    <property type="entry name" value="At4g02000-like"/>
</dbReference>
<feature type="compositionally biased region" description="Acidic residues" evidence="1">
    <location>
        <begin position="314"/>
        <end position="324"/>
    </location>
</feature>
<evidence type="ECO:0000313" key="3">
    <source>
        <dbReference type="Proteomes" id="UP001161247"/>
    </source>
</evidence>
<evidence type="ECO:0000256" key="1">
    <source>
        <dbReference type="SAM" id="MobiDB-lite"/>
    </source>
</evidence>
<evidence type="ECO:0000313" key="2">
    <source>
        <dbReference type="EMBL" id="CAI9108964.1"/>
    </source>
</evidence>
<dbReference type="AlphaFoldDB" id="A0AAV1DMQ4"/>
<feature type="region of interest" description="Disordered" evidence="1">
    <location>
        <begin position="122"/>
        <end position="167"/>
    </location>
</feature>
<dbReference type="PANTHER" id="PTHR31286">
    <property type="entry name" value="GLYCINE-RICH CELL WALL STRUCTURAL PROTEIN 1.8-LIKE"/>
    <property type="match status" value="1"/>
</dbReference>
<name>A0AAV1DMQ4_OLDCO</name>
<feature type="compositionally biased region" description="Basic and acidic residues" evidence="1">
    <location>
        <begin position="356"/>
        <end position="372"/>
    </location>
</feature>
<proteinExistence type="predicted"/>